<feature type="signal peptide" evidence="1">
    <location>
        <begin position="1"/>
        <end position="18"/>
    </location>
</feature>
<dbReference type="AlphaFoldDB" id="A0A2S7X2Z5"/>
<accession>A0A2S7X2Z5</accession>
<gene>
    <name evidence="2" type="ORF">BTO22_13690</name>
</gene>
<protein>
    <recommendedName>
        <fullName evidence="4">Rap1a immunity protein domain-containing protein</fullName>
    </recommendedName>
</protein>
<dbReference type="EMBL" id="MSCO01000002">
    <property type="protein sequence ID" value="PQJ84563.1"/>
    <property type="molecule type" value="Genomic_DNA"/>
</dbReference>
<proteinExistence type="predicted"/>
<keyword evidence="1" id="KW-0732">Signal</keyword>
<evidence type="ECO:0008006" key="4">
    <source>
        <dbReference type="Google" id="ProtNLM"/>
    </source>
</evidence>
<sequence length="122" mass="13700">MKYFMLLATLLASFGAQALSKQNTQEFYEQMSKHSLCAAAATYTNNDSASNEITNYMYEKLDFYANGEYLSNTKRGFMVGYSVGMSQAVFGQLYKQQGEPKGIAIKDFAKMAWGKMCTNLEL</sequence>
<dbReference type="Proteomes" id="UP000239263">
    <property type="component" value="Unassembled WGS sequence"/>
</dbReference>
<reference evidence="2 3" key="1">
    <citation type="submission" date="2016-12" db="EMBL/GenBank/DDBJ databases">
        <title>Diversity of luminous bacteria.</title>
        <authorList>
            <person name="Yoshizawa S."/>
            <person name="Kogure K."/>
        </authorList>
    </citation>
    <scope>NUCLEOTIDE SEQUENCE [LARGE SCALE GENOMIC DNA]</scope>
    <source>
        <strain evidence="2 3">ATCC 33715</strain>
    </source>
</reference>
<evidence type="ECO:0000313" key="3">
    <source>
        <dbReference type="Proteomes" id="UP000239263"/>
    </source>
</evidence>
<organism evidence="2 3">
    <name type="scientific">Aliivibrio sifiae</name>
    <dbReference type="NCBI Taxonomy" id="566293"/>
    <lineage>
        <taxon>Bacteria</taxon>
        <taxon>Pseudomonadati</taxon>
        <taxon>Pseudomonadota</taxon>
        <taxon>Gammaproteobacteria</taxon>
        <taxon>Vibrionales</taxon>
        <taxon>Vibrionaceae</taxon>
        <taxon>Aliivibrio</taxon>
    </lineage>
</organism>
<evidence type="ECO:0000256" key="1">
    <source>
        <dbReference type="SAM" id="SignalP"/>
    </source>
</evidence>
<evidence type="ECO:0000313" key="2">
    <source>
        <dbReference type="EMBL" id="PQJ84563.1"/>
    </source>
</evidence>
<feature type="chain" id="PRO_5015491108" description="Rap1a immunity protein domain-containing protein" evidence="1">
    <location>
        <begin position="19"/>
        <end position="122"/>
    </location>
</feature>
<dbReference type="RefSeq" id="WP_105055990.1">
    <property type="nucleotide sequence ID" value="NZ_CAWNRT010000002.1"/>
</dbReference>
<comment type="caution">
    <text evidence="2">The sequence shown here is derived from an EMBL/GenBank/DDBJ whole genome shotgun (WGS) entry which is preliminary data.</text>
</comment>
<name>A0A2S7X2Z5_9GAMM</name>